<proteinExistence type="predicted"/>
<evidence type="ECO:0000313" key="2">
    <source>
        <dbReference type="EMBL" id="AEF80640.1"/>
    </source>
</evidence>
<reference evidence="2 3" key="2">
    <citation type="journal article" date="2011" name="ISME J.">
        <title>RNA-seq reveals cooperative metabolic interactions between two termite-gut spirochete species in co-culture.</title>
        <authorList>
            <person name="Rosenthal A.Z."/>
            <person name="Matson E.G."/>
            <person name="Eldar A."/>
            <person name="Leadbetter J.R."/>
        </authorList>
    </citation>
    <scope>NUCLEOTIDE SEQUENCE [LARGE SCALE GENOMIC DNA]</scope>
    <source>
        <strain evidence="3">ATCC BAA-888 / DSM 13862 / ZAS-9</strain>
    </source>
</reference>
<dbReference type="KEGG" id="taz:TREAZ_0288"/>
<keyword evidence="3" id="KW-1185">Reference proteome</keyword>
<feature type="transmembrane region" description="Helical" evidence="1">
    <location>
        <begin position="253"/>
        <end position="274"/>
    </location>
</feature>
<evidence type="ECO:0000256" key="1">
    <source>
        <dbReference type="SAM" id="Phobius"/>
    </source>
</evidence>
<feature type="transmembrane region" description="Helical" evidence="1">
    <location>
        <begin position="6"/>
        <end position="24"/>
    </location>
</feature>
<reference evidence="3" key="1">
    <citation type="submission" date="2009-12" db="EMBL/GenBank/DDBJ databases">
        <title>Complete sequence of Treponema azotonutricium strain ZAS-9.</title>
        <authorList>
            <person name="Tetu S.G."/>
            <person name="Matson E."/>
            <person name="Ren Q."/>
            <person name="Seshadri R."/>
            <person name="Elbourne L."/>
            <person name="Hassan K.A."/>
            <person name="Durkin A."/>
            <person name="Radune D."/>
            <person name="Mohamoud Y."/>
            <person name="Shay R."/>
            <person name="Jin S."/>
            <person name="Zhang X."/>
            <person name="Lucey K."/>
            <person name="Ballor N.R."/>
            <person name="Ottesen E."/>
            <person name="Rosenthal R."/>
            <person name="Allen A."/>
            <person name="Leadbetter J.R."/>
            <person name="Paulsen I.T."/>
        </authorList>
    </citation>
    <scope>NUCLEOTIDE SEQUENCE [LARGE SCALE GENOMIC DNA]</scope>
    <source>
        <strain evidence="3">ATCC BAA-888 / DSM 13862 / ZAS-9</strain>
    </source>
</reference>
<dbReference type="OrthoDB" id="9822689at2"/>
<feature type="transmembrane region" description="Helical" evidence="1">
    <location>
        <begin position="152"/>
        <end position="170"/>
    </location>
</feature>
<sequence>MRSRPSFSVFALAMILGFLVLRLFMHAVPLESGKGYAILSVDAAQDDRKIGDLLSKAGMDYQSESTEGFYINDFSGLKWLPLDTYREGLESFDPRDDGYGEKLKSFFVFEGKRRFFVPLEDTGNQRSVEKGFRLAMGDIPFSLEILGSSRPILNYFAIMAAACGAALILSRGKWLMALEIPVLLAFSWAGVPGFVLAGVLVGLRGLLREALGEFFSLRSYGALGDRLKPYKINFIISLFFLVLYGIIIKINALPLAPALAGPASLFGLGLFALADQRRRSRSAAHIRFAPIPIILKFAKPPVFQPSVMVFAAAAIFALVYPVFFTGLSAKGESQTELSSLVLPEEYARHMDFEAAFSLLPLDRGGSGEYFRYKLGDDGLIATAEAALPMNMPEMQGEALPAYPLEKLADFLIHFEGKAVPTPGAQLKDWVSVFLIMIASFPIRFPKESLEGKKKKPSFLRDRRIAA</sequence>
<keyword evidence="1" id="KW-0472">Membrane</keyword>
<dbReference type="HOGENOM" id="CLU_586516_0_0_12"/>
<dbReference type="STRING" id="545695.TREAZ_0288"/>
<accession>F5YE40</accession>
<keyword evidence="1" id="KW-0812">Transmembrane</keyword>
<feature type="transmembrane region" description="Helical" evidence="1">
    <location>
        <begin position="228"/>
        <end position="247"/>
    </location>
</feature>
<organism evidence="2 3">
    <name type="scientific">Leadbettera azotonutricia (strain ATCC BAA-888 / DSM 13862 / ZAS-9)</name>
    <name type="common">Treponema azotonutricium</name>
    <dbReference type="NCBI Taxonomy" id="545695"/>
    <lineage>
        <taxon>Bacteria</taxon>
        <taxon>Pseudomonadati</taxon>
        <taxon>Spirochaetota</taxon>
        <taxon>Spirochaetia</taxon>
        <taxon>Spirochaetales</taxon>
        <taxon>Breznakiellaceae</taxon>
        <taxon>Leadbettera</taxon>
    </lineage>
</organism>
<dbReference type="InParanoid" id="F5YE40"/>
<dbReference type="EMBL" id="CP001841">
    <property type="protein sequence ID" value="AEF80640.1"/>
    <property type="molecule type" value="Genomic_DNA"/>
</dbReference>
<dbReference type="AlphaFoldDB" id="F5YE40"/>
<protein>
    <submittedName>
        <fullName evidence="2">Putative membrane protein</fullName>
    </submittedName>
</protein>
<keyword evidence="1" id="KW-1133">Transmembrane helix</keyword>
<name>F5YE40_LEAAZ</name>
<dbReference type="eggNOG" id="ENOG5030V3G">
    <property type="taxonomic scope" value="Bacteria"/>
</dbReference>
<evidence type="ECO:0000313" key="3">
    <source>
        <dbReference type="Proteomes" id="UP000009222"/>
    </source>
</evidence>
<dbReference type="RefSeq" id="WP_015711643.1">
    <property type="nucleotide sequence ID" value="NC_015577.1"/>
</dbReference>
<dbReference type="Proteomes" id="UP000009222">
    <property type="component" value="Chromosome"/>
</dbReference>
<feature type="transmembrane region" description="Helical" evidence="1">
    <location>
        <begin position="182"/>
        <end position="207"/>
    </location>
</feature>
<feature type="transmembrane region" description="Helical" evidence="1">
    <location>
        <begin position="302"/>
        <end position="323"/>
    </location>
</feature>
<gene>
    <name evidence="2" type="ordered locus">TREAZ_0288</name>
</gene>